<dbReference type="GO" id="GO:0005524">
    <property type="term" value="F:ATP binding"/>
    <property type="evidence" value="ECO:0007669"/>
    <property type="project" value="InterPro"/>
</dbReference>
<dbReference type="Proteomes" id="UP000003755">
    <property type="component" value="Unassembled WGS sequence"/>
</dbReference>
<dbReference type="AlphaFoldDB" id="C9L8C9"/>
<organism evidence="2 3">
    <name type="scientific">Blautia hansenii DSM 20583</name>
    <dbReference type="NCBI Taxonomy" id="537007"/>
    <lineage>
        <taxon>Bacteria</taxon>
        <taxon>Bacillati</taxon>
        <taxon>Bacillota</taxon>
        <taxon>Clostridia</taxon>
        <taxon>Lachnospirales</taxon>
        <taxon>Lachnospiraceae</taxon>
        <taxon>Blautia</taxon>
    </lineage>
</organism>
<evidence type="ECO:0000313" key="2">
    <source>
        <dbReference type="EMBL" id="EEX21621.1"/>
    </source>
</evidence>
<dbReference type="CDD" id="cd02028">
    <property type="entry name" value="UMPK_like"/>
    <property type="match status" value="1"/>
</dbReference>
<proteinExistence type="predicted"/>
<dbReference type="SUPFAM" id="SSF52540">
    <property type="entry name" value="P-loop containing nucleoside triphosphate hydrolases"/>
    <property type="match status" value="1"/>
</dbReference>
<comment type="caution">
    <text evidence="2">The sequence shown here is derived from an EMBL/GenBank/DDBJ whole genome shotgun (WGS) entry which is preliminary data.</text>
</comment>
<dbReference type="InterPro" id="IPR003593">
    <property type="entry name" value="AAA+_ATPase"/>
</dbReference>
<dbReference type="PANTHER" id="PTHR10285">
    <property type="entry name" value="URIDINE KINASE"/>
    <property type="match status" value="1"/>
</dbReference>
<dbReference type="InterPro" id="IPR006083">
    <property type="entry name" value="PRK/URK"/>
</dbReference>
<dbReference type="GO" id="GO:0016301">
    <property type="term" value="F:kinase activity"/>
    <property type="evidence" value="ECO:0007669"/>
    <property type="project" value="UniProtKB-KW"/>
</dbReference>
<dbReference type="Gene3D" id="3.30.980.10">
    <property type="entry name" value="Threonyl-trna Synthetase, Chain A, domain 2"/>
    <property type="match status" value="1"/>
</dbReference>
<dbReference type="eggNOG" id="COG0572">
    <property type="taxonomic scope" value="Bacteria"/>
</dbReference>
<dbReference type="InterPro" id="IPR018163">
    <property type="entry name" value="Thr/Ala-tRNA-synth_IIc_edit"/>
</dbReference>
<name>C9L8C9_BLAHA</name>
<dbReference type="SUPFAM" id="SSF55186">
    <property type="entry name" value="ThrRS/AlaRS common domain"/>
    <property type="match status" value="1"/>
</dbReference>
<dbReference type="HOGENOM" id="CLU_023775_1_0_9"/>
<accession>C9L8C9</accession>
<dbReference type="Gene3D" id="3.40.50.300">
    <property type="entry name" value="P-loop containing nucleotide triphosphate hydrolases"/>
    <property type="match status" value="1"/>
</dbReference>
<reference evidence="2" key="1">
    <citation type="submission" date="2009-09" db="EMBL/GenBank/DDBJ databases">
        <authorList>
            <person name="Weinstock G."/>
            <person name="Sodergren E."/>
            <person name="Clifton S."/>
            <person name="Fulton L."/>
            <person name="Fulton B."/>
            <person name="Courtney L."/>
            <person name="Fronick C."/>
            <person name="Harrison M."/>
            <person name="Strong C."/>
            <person name="Farmer C."/>
            <person name="Delahaunty K."/>
            <person name="Markovic C."/>
            <person name="Hall O."/>
            <person name="Minx P."/>
            <person name="Tomlinson C."/>
            <person name="Mitreva M."/>
            <person name="Nelson J."/>
            <person name="Hou S."/>
            <person name="Wollam A."/>
            <person name="Pepin K.H."/>
            <person name="Johnson M."/>
            <person name="Bhonagiri V."/>
            <person name="Nash W.E."/>
            <person name="Warren W."/>
            <person name="Chinwalla A."/>
            <person name="Mardis E.R."/>
            <person name="Wilson R.K."/>
        </authorList>
    </citation>
    <scope>NUCLEOTIDE SEQUENCE [LARGE SCALE GENOMIC DNA]</scope>
    <source>
        <strain evidence="2">DSM 20583</strain>
    </source>
</reference>
<dbReference type="STRING" id="537007.BLAHAN_05650"/>
<dbReference type="Pfam" id="PF00485">
    <property type="entry name" value="PRK"/>
    <property type="match status" value="1"/>
</dbReference>
<dbReference type="EMBL" id="ABYU02000017">
    <property type="protein sequence ID" value="EEX21621.1"/>
    <property type="molecule type" value="Genomic_DNA"/>
</dbReference>
<feature type="domain" description="AAA+ ATPase" evidence="1">
    <location>
        <begin position="310"/>
        <end position="471"/>
    </location>
</feature>
<keyword evidence="3" id="KW-1185">Reference proteome</keyword>
<dbReference type="InterPro" id="IPR027417">
    <property type="entry name" value="P-loop_NTPase"/>
</dbReference>
<evidence type="ECO:0000259" key="1">
    <source>
        <dbReference type="SMART" id="SM00382"/>
    </source>
</evidence>
<protein>
    <submittedName>
        <fullName evidence="2">Phosphoribulokinase/uridine kinase family protein</fullName>
    </submittedName>
</protein>
<gene>
    <name evidence="2" type="ORF">BLAHAN_05650</name>
</gene>
<dbReference type="SMART" id="SM00382">
    <property type="entry name" value="AAA"/>
    <property type="match status" value="1"/>
</dbReference>
<evidence type="ECO:0000313" key="3">
    <source>
        <dbReference type="Proteomes" id="UP000003755"/>
    </source>
</evidence>
<sequence length="576" mass="66403">MYLNQKLRGSLTKRCGERRNIMGDRMIQVNILGEQKEYPYGTTYGKIAQEYQSKYEYPIVLLMKDNKLCELHKKLKKEGTIEFITTQDQIGHETYRRSVSLLLLKALHHVAGYDNITKVTMHYSVSSGYYYTIDGDIVLNEDFLNKVKAYMLELVERKIPILKRSVGTDEAIELFHNHKMYDKEKLFRFRRVSRVNIYSLEEYEDYFYGFMVNHTGYLKYFDLYLYDDGLVLQLPKRENPKEVPPFVPRPKIFQVQKESAQWSEAIQADTVGDLNERITKEGASNLILIAEALQEAKIAQIAKKIVEAGNRKFIMIAGPSSSGKTTFSHRLSIQLSAQGMKPHPIGVDNYFVNREDTPLDSNGNYNFECLEAIDVKQFNEDMSVLLRGEEVELPRFNFKTGHREYKGDFLKLGEEDVLVIEGIHCLNDRLSSSLPSESKFKIYISALTQLNIDEHNRIPTTDGRLIRRIVRDARTRGASAKATIGMWNSVRRGEEENIFPYQESADVMFNSALIYELAVLKLYAEPLLFSITKEEPEYAEAKRLLKFLDFFLGVPSESIPSNSILREFVGNGCFDV</sequence>